<comment type="caution">
    <text evidence="1">The sequence shown here is derived from an EMBL/GenBank/DDBJ whole genome shotgun (WGS) entry which is preliminary data.</text>
</comment>
<keyword evidence="2" id="KW-1185">Reference proteome</keyword>
<proteinExistence type="predicted"/>
<sequence>MDQLASLVARLEAAVSTLEKHGVSPASVTAESEDEWPASVDAFEALLKDNIAPFVALSEVYHPSHPLGI</sequence>
<accession>A0A391P0T6</accession>
<dbReference type="Proteomes" id="UP000265618">
    <property type="component" value="Unassembled WGS sequence"/>
</dbReference>
<name>A0A391P0T6_9EUKA</name>
<dbReference type="AlphaFoldDB" id="A0A391P0T6"/>
<evidence type="ECO:0000313" key="2">
    <source>
        <dbReference type="Proteomes" id="UP000265618"/>
    </source>
</evidence>
<reference evidence="1 2" key="1">
    <citation type="journal article" date="2018" name="PLoS ONE">
        <title>The draft genome of Kipferlia bialata reveals reductive genome evolution in fornicate parasites.</title>
        <authorList>
            <person name="Tanifuji G."/>
            <person name="Takabayashi S."/>
            <person name="Kume K."/>
            <person name="Takagi M."/>
            <person name="Nakayama T."/>
            <person name="Kamikawa R."/>
            <person name="Inagaki Y."/>
            <person name="Hashimoto T."/>
        </authorList>
    </citation>
    <scope>NUCLEOTIDE SEQUENCE [LARGE SCALE GENOMIC DNA]</scope>
    <source>
        <strain evidence="1">NY0173</strain>
    </source>
</reference>
<evidence type="ECO:0000313" key="1">
    <source>
        <dbReference type="EMBL" id="GCA64089.1"/>
    </source>
</evidence>
<organism evidence="1 2">
    <name type="scientific">Kipferlia bialata</name>
    <dbReference type="NCBI Taxonomy" id="797122"/>
    <lineage>
        <taxon>Eukaryota</taxon>
        <taxon>Metamonada</taxon>
        <taxon>Carpediemonas-like organisms</taxon>
        <taxon>Kipferlia</taxon>
    </lineage>
</organism>
<gene>
    <name evidence="1" type="ORF">KIPB_013130</name>
</gene>
<dbReference type="EMBL" id="BDIP01006085">
    <property type="protein sequence ID" value="GCA64089.1"/>
    <property type="molecule type" value="Genomic_DNA"/>
</dbReference>
<protein>
    <submittedName>
        <fullName evidence="1">Uncharacterized protein</fullName>
    </submittedName>
</protein>